<dbReference type="Pfam" id="PF00072">
    <property type="entry name" value="Response_reg"/>
    <property type="match status" value="1"/>
</dbReference>
<accession>A0A7J4XCQ3</accession>
<dbReference type="InterPro" id="IPR050595">
    <property type="entry name" value="Bact_response_regulator"/>
</dbReference>
<keyword evidence="1 2" id="KW-0597">Phosphoprotein</keyword>
<feature type="modified residue" description="4-aspartylphosphate" evidence="2">
    <location>
        <position position="53"/>
    </location>
</feature>
<evidence type="ECO:0000313" key="4">
    <source>
        <dbReference type="EMBL" id="KAA3757443.1"/>
    </source>
</evidence>
<name>A0A7J4XCQ3_9BACE</name>
<sequence length="121" mass="14136">MKKKILLIDDKASIAKVVSIYLGKEYDFTYCENPIKAIEWLHEGNMPDLIISDIRMPEMMGDEFLLYMKHNELFKSIPIIMLSSEESTTERIRLLEEGAADYILKPFNPLELKVRIKKIID</sequence>
<dbReference type="PANTHER" id="PTHR44591">
    <property type="entry name" value="STRESS RESPONSE REGULATOR PROTEIN 1"/>
    <property type="match status" value="1"/>
</dbReference>
<dbReference type="RefSeq" id="WP_005923369.1">
    <property type="nucleotide sequence ID" value="NZ_CABKSE010000001.1"/>
</dbReference>
<proteinExistence type="predicted"/>
<dbReference type="Proteomes" id="UP000422221">
    <property type="component" value="Unassembled WGS sequence"/>
</dbReference>
<dbReference type="Gene3D" id="3.40.50.2300">
    <property type="match status" value="1"/>
</dbReference>
<dbReference type="PROSITE" id="PS50110">
    <property type="entry name" value="RESPONSE_REGULATORY"/>
    <property type="match status" value="1"/>
</dbReference>
<protein>
    <submittedName>
        <fullName evidence="4">Response regulator transcription factor</fullName>
    </submittedName>
</protein>
<comment type="caution">
    <text evidence="4">The sequence shown here is derived from an EMBL/GenBank/DDBJ whole genome shotgun (WGS) entry which is preliminary data.</text>
</comment>
<dbReference type="SMART" id="SM00448">
    <property type="entry name" value="REC"/>
    <property type="match status" value="1"/>
</dbReference>
<dbReference type="AlphaFoldDB" id="A0A7J4XCQ3"/>
<evidence type="ECO:0000259" key="3">
    <source>
        <dbReference type="PROSITE" id="PS50110"/>
    </source>
</evidence>
<gene>
    <name evidence="4" type="ORF">F3F73_22195</name>
</gene>
<dbReference type="SUPFAM" id="SSF52172">
    <property type="entry name" value="CheY-like"/>
    <property type="match status" value="1"/>
</dbReference>
<dbReference type="InterPro" id="IPR011006">
    <property type="entry name" value="CheY-like_superfamily"/>
</dbReference>
<evidence type="ECO:0000256" key="1">
    <source>
        <dbReference type="ARBA" id="ARBA00022553"/>
    </source>
</evidence>
<organism evidence="4 5">
    <name type="scientific">Bacteroides salyersiae</name>
    <dbReference type="NCBI Taxonomy" id="291644"/>
    <lineage>
        <taxon>Bacteria</taxon>
        <taxon>Pseudomonadati</taxon>
        <taxon>Bacteroidota</taxon>
        <taxon>Bacteroidia</taxon>
        <taxon>Bacteroidales</taxon>
        <taxon>Bacteroidaceae</taxon>
        <taxon>Bacteroides</taxon>
    </lineage>
</organism>
<dbReference type="GeneID" id="93116773"/>
<feature type="domain" description="Response regulatory" evidence="3">
    <location>
        <begin position="4"/>
        <end position="120"/>
    </location>
</feature>
<dbReference type="InterPro" id="IPR001789">
    <property type="entry name" value="Sig_transdc_resp-reg_receiver"/>
</dbReference>
<evidence type="ECO:0000313" key="5">
    <source>
        <dbReference type="Proteomes" id="UP000422221"/>
    </source>
</evidence>
<dbReference type="GO" id="GO:0000160">
    <property type="term" value="P:phosphorelay signal transduction system"/>
    <property type="evidence" value="ECO:0007669"/>
    <property type="project" value="InterPro"/>
</dbReference>
<dbReference type="PANTHER" id="PTHR44591:SF3">
    <property type="entry name" value="RESPONSE REGULATORY DOMAIN-CONTAINING PROTEIN"/>
    <property type="match status" value="1"/>
</dbReference>
<dbReference type="EMBL" id="VWMK01000033">
    <property type="protein sequence ID" value="KAA3757443.1"/>
    <property type="molecule type" value="Genomic_DNA"/>
</dbReference>
<evidence type="ECO:0000256" key="2">
    <source>
        <dbReference type="PROSITE-ProRule" id="PRU00169"/>
    </source>
</evidence>
<reference evidence="4 5" key="1">
    <citation type="journal article" date="2019" name="Nat. Med.">
        <title>A library of human gut bacterial isolates paired with longitudinal multiomics data enables mechanistic microbiome research.</title>
        <authorList>
            <person name="Poyet M."/>
            <person name="Groussin M."/>
            <person name="Gibbons S.M."/>
            <person name="Avila-Pacheco J."/>
            <person name="Jiang X."/>
            <person name="Kearney S.M."/>
            <person name="Perrotta A.R."/>
            <person name="Berdy B."/>
            <person name="Zhao S."/>
            <person name="Lieberman T.D."/>
            <person name="Swanson P.K."/>
            <person name="Smith M."/>
            <person name="Roesemann S."/>
            <person name="Alexander J.E."/>
            <person name="Rich S.A."/>
            <person name="Livny J."/>
            <person name="Vlamakis H."/>
            <person name="Clish C."/>
            <person name="Bullock K."/>
            <person name="Deik A."/>
            <person name="Scott J."/>
            <person name="Pierce K.A."/>
            <person name="Xavier R.J."/>
            <person name="Alm E.J."/>
        </authorList>
    </citation>
    <scope>NUCLEOTIDE SEQUENCE [LARGE SCALE GENOMIC DNA]</scope>
    <source>
        <strain evidence="4 5">BIOML-A10</strain>
    </source>
</reference>